<dbReference type="Gene3D" id="3.40.50.2000">
    <property type="entry name" value="Glycogen Phosphorylase B"/>
    <property type="match status" value="2"/>
</dbReference>
<reference evidence="3 4" key="1">
    <citation type="submission" date="2018-05" db="EMBL/GenBank/DDBJ databases">
        <title>Complete Genome Sequence of Methylobacterium sp. 17Sr1-43.</title>
        <authorList>
            <person name="Srinivasan S."/>
        </authorList>
    </citation>
    <scope>NUCLEOTIDE SEQUENCE [LARGE SCALE GENOMIC DNA]</scope>
    <source>
        <strain evidence="3 4">17Sr1-43</strain>
    </source>
</reference>
<accession>A0A2U8VLN8</accession>
<dbReference type="KEGG" id="meti:DK427_01450"/>
<organism evidence="3 4">
    <name type="scientific">Methylobacterium radiodurans</name>
    <dbReference type="NCBI Taxonomy" id="2202828"/>
    <lineage>
        <taxon>Bacteria</taxon>
        <taxon>Pseudomonadati</taxon>
        <taxon>Pseudomonadota</taxon>
        <taxon>Alphaproteobacteria</taxon>
        <taxon>Hyphomicrobiales</taxon>
        <taxon>Methylobacteriaceae</taxon>
        <taxon>Methylobacterium</taxon>
    </lineage>
</organism>
<dbReference type="OrthoDB" id="503443at2"/>
<dbReference type="Gene3D" id="3.20.20.370">
    <property type="entry name" value="Glycoside hydrolase/deacetylase"/>
    <property type="match status" value="1"/>
</dbReference>
<dbReference type="SUPFAM" id="SSF88713">
    <property type="entry name" value="Glycoside hydrolase/deacetylase"/>
    <property type="match status" value="1"/>
</dbReference>
<evidence type="ECO:0000256" key="1">
    <source>
        <dbReference type="SAM" id="MobiDB-lite"/>
    </source>
</evidence>
<dbReference type="RefSeq" id="WP_109949709.1">
    <property type="nucleotide sequence ID" value="NZ_CP029551.1"/>
</dbReference>
<feature type="compositionally biased region" description="Basic and acidic residues" evidence="1">
    <location>
        <begin position="397"/>
        <end position="410"/>
    </location>
</feature>
<dbReference type="Pfam" id="PF04101">
    <property type="entry name" value="Glyco_tran_28_C"/>
    <property type="match status" value="1"/>
</dbReference>
<dbReference type="PANTHER" id="PTHR21015:SF28">
    <property type="entry name" value="SLL1722 PROTEIN"/>
    <property type="match status" value="1"/>
</dbReference>
<dbReference type="EMBL" id="CP029551">
    <property type="protein sequence ID" value="AWN34569.1"/>
    <property type="molecule type" value="Genomic_DNA"/>
</dbReference>
<evidence type="ECO:0000313" key="3">
    <source>
        <dbReference type="EMBL" id="AWN34569.1"/>
    </source>
</evidence>
<dbReference type="PANTHER" id="PTHR21015">
    <property type="entry name" value="UDP-N-ACETYLGLUCOSAMINE--N-ACETYLMURAMYL-(PENTAPEPTIDE) PYROPHOSPHORYL-UNDECAPRENOL N-ACETYLGLUCOSAMINE TRANSFERASE 1"/>
    <property type="match status" value="1"/>
</dbReference>
<dbReference type="CDD" id="cd10928">
    <property type="entry name" value="CE4_u4"/>
    <property type="match status" value="1"/>
</dbReference>
<protein>
    <submittedName>
        <fullName evidence="3">Glycosyl transferase family 28</fullName>
    </submittedName>
</protein>
<keyword evidence="4" id="KW-1185">Reference proteome</keyword>
<dbReference type="SUPFAM" id="SSF53756">
    <property type="entry name" value="UDP-Glycosyltransferase/glycogen phosphorylase"/>
    <property type="match status" value="1"/>
</dbReference>
<dbReference type="Proteomes" id="UP000246058">
    <property type="component" value="Chromosome"/>
</dbReference>
<proteinExistence type="predicted"/>
<keyword evidence="3" id="KW-0808">Transferase</keyword>
<evidence type="ECO:0000313" key="4">
    <source>
        <dbReference type="Proteomes" id="UP000246058"/>
    </source>
</evidence>
<dbReference type="GO" id="GO:0016758">
    <property type="term" value="F:hexosyltransferase activity"/>
    <property type="evidence" value="ECO:0007669"/>
    <property type="project" value="InterPro"/>
</dbReference>
<evidence type="ECO:0000259" key="2">
    <source>
        <dbReference type="Pfam" id="PF04101"/>
    </source>
</evidence>
<dbReference type="InterPro" id="IPR011330">
    <property type="entry name" value="Glyco_hydro/deAcase_b/a-brl"/>
</dbReference>
<dbReference type="InterPro" id="IPR049591">
    <property type="entry name" value="CE4_u4-like"/>
</dbReference>
<dbReference type="AlphaFoldDB" id="A0A2U8VLN8"/>
<feature type="domain" description="Glycosyl transferase family 28 C-terminal" evidence="2">
    <location>
        <begin position="268"/>
        <end position="344"/>
    </location>
</feature>
<name>A0A2U8VLN8_9HYPH</name>
<gene>
    <name evidence="3" type="ORF">DK427_01450</name>
</gene>
<feature type="region of interest" description="Disordered" evidence="1">
    <location>
        <begin position="377"/>
        <end position="440"/>
    </location>
</feature>
<sequence>MRVLIAVTHLLGAGHLTRAAALARAFAAAGHDVVLASGGAPAPLVRLAGVRLVQLPPLHVRGTAFSDLRDADGQPADAALLDRRRSMLLGALAESAPDVLITELFPFGRRALAGEFLALVEAARARAARPLVLASIRDILVAPEKPGRVAETHARVAALYDAVLVHADPALAPLDASWPVDTGLAPRLRYTGYVDEGGAVPEAAERAGILVSAGSSAAGLGMLAAAAEAARRRPDLGWRILVGHGVPEADFSALGAGLPPGTVERARPDYRALLARAALAVSQCGYNTAVDLLATGTPAVLVPFEAGRETEQRLRAERFAERGLARVLAEAGLDADALLRTIAEAPRAPLPPHGLALDGAGRTVALVEAMVRDRASAAPSQILPPPSAGEGGPCVSRGREWEPRLPEKARPSYRAQPEPEAGFPSPPLLRRVPSPAEGGGRAALDRLRAALDRHAETHPPVPVWWRDDDAVAATPALDRLLALGQACAAPILLAAIPAHLAPSLGRRLDGVPGVRLAVHGLAHANHAPAGEKPAEFGPHRPLAALISDAREGLRRAGEHLPATALLPVFVPPWNRIAPDLAAALPDLGYAGLSAATPRQAPPEQADLVRADIHIDPIDWRGTRSLTDPERLVDDLVARLDTGGPVGILTHHLAHDGSLWAFLEALLPLLVRHPAVTVLDPRHLFARAPVDAGAAPWSRRGARAS</sequence>
<dbReference type="GO" id="GO:0005975">
    <property type="term" value="P:carbohydrate metabolic process"/>
    <property type="evidence" value="ECO:0007669"/>
    <property type="project" value="InterPro"/>
</dbReference>
<dbReference type="InterPro" id="IPR007235">
    <property type="entry name" value="Glyco_trans_28_C"/>
</dbReference>